<keyword evidence="2" id="KW-0238">DNA-binding</keyword>
<organism evidence="5 6">
    <name type="scientific">Luteimicrobium album</name>
    <dbReference type="NCBI Taxonomy" id="1054550"/>
    <lineage>
        <taxon>Bacteria</taxon>
        <taxon>Bacillati</taxon>
        <taxon>Actinomycetota</taxon>
        <taxon>Actinomycetes</taxon>
        <taxon>Micrococcales</taxon>
        <taxon>Luteimicrobium</taxon>
    </lineage>
</organism>
<dbReference type="PANTHER" id="PTHR30146:SF153">
    <property type="entry name" value="LACTOSE OPERON REPRESSOR"/>
    <property type="match status" value="1"/>
</dbReference>
<protein>
    <submittedName>
        <fullName evidence="5">Transcriptional regulator</fullName>
    </submittedName>
</protein>
<evidence type="ECO:0000313" key="5">
    <source>
        <dbReference type="EMBL" id="GMA23449.1"/>
    </source>
</evidence>
<dbReference type="CDD" id="cd01392">
    <property type="entry name" value="HTH_LacI"/>
    <property type="match status" value="1"/>
</dbReference>
<reference evidence="6" key="1">
    <citation type="journal article" date="2019" name="Int. J. Syst. Evol. Microbiol.">
        <title>The Global Catalogue of Microorganisms (GCM) 10K type strain sequencing project: providing services to taxonomists for standard genome sequencing and annotation.</title>
        <authorList>
            <consortium name="The Broad Institute Genomics Platform"/>
            <consortium name="The Broad Institute Genome Sequencing Center for Infectious Disease"/>
            <person name="Wu L."/>
            <person name="Ma J."/>
        </authorList>
    </citation>
    <scope>NUCLEOTIDE SEQUENCE [LARGE SCALE GENOMIC DNA]</scope>
    <source>
        <strain evidence="6">NBRC 106348</strain>
    </source>
</reference>
<evidence type="ECO:0000256" key="3">
    <source>
        <dbReference type="ARBA" id="ARBA00023163"/>
    </source>
</evidence>
<dbReference type="SUPFAM" id="SSF47413">
    <property type="entry name" value="lambda repressor-like DNA-binding domains"/>
    <property type="match status" value="1"/>
</dbReference>
<dbReference type="RefSeq" id="WP_284292465.1">
    <property type="nucleotide sequence ID" value="NZ_BSUK01000001.1"/>
</dbReference>
<name>A0ABQ6I0Z7_9MICO</name>
<evidence type="ECO:0000256" key="1">
    <source>
        <dbReference type="ARBA" id="ARBA00023015"/>
    </source>
</evidence>
<evidence type="ECO:0000313" key="6">
    <source>
        <dbReference type="Proteomes" id="UP001157091"/>
    </source>
</evidence>
<dbReference type="SUPFAM" id="SSF53822">
    <property type="entry name" value="Periplasmic binding protein-like I"/>
    <property type="match status" value="1"/>
</dbReference>
<dbReference type="InterPro" id="IPR010982">
    <property type="entry name" value="Lambda_DNA-bd_dom_sf"/>
</dbReference>
<proteinExistence type="predicted"/>
<evidence type="ECO:0000256" key="2">
    <source>
        <dbReference type="ARBA" id="ARBA00023125"/>
    </source>
</evidence>
<feature type="domain" description="HTH lacI-type" evidence="4">
    <location>
        <begin position="9"/>
        <end position="51"/>
    </location>
</feature>
<dbReference type="Pfam" id="PF13377">
    <property type="entry name" value="Peripla_BP_3"/>
    <property type="match status" value="1"/>
</dbReference>
<keyword evidence="1" id="KW-0805">Transcription regulation</keyword>
<sequence>MGRRPSGRVTVRQVADATGYSVGTVSRALSGHPAVAPATREEILTTAARLGAPASPRSPRRAPDAPVLVRCPYVLDDYFGRVVTAVVETLALHGRRAVLDTGETARDRPAVLALADDRDLAGAVLVLPPEPVRTLEALRAGGFPFVVVDPMTALPADVPTVSAAHLTSARALTSHLLDLGHRRIGVVGGPTEWLASRSRLAGHASALADAGQLPDPTLRRSVRPTADDGYAAARELLDEPGPGGPPTAVVAFNDKVASGVLRAAAERGLRVPGDLSVTGFDDLDLARSTVPALTTAHQPLEEMGRMAVSLLVRLVAGQAVDALHVSLATELVVRGSTAPPR</sequence>
<dbReference type="Gene3D" id="1.10.260.40">
    <property type="entry name" value="lambda repressor-like DNA-binding domains"/>
    <property type="match status" value="1"/>
</dbReference>
<dbReference type="EMBL" id="BSUK01000001">
    <property type="protein sequence ID" value="GMA23449.1"/>
    <property type="molecule type" value="Genomic_DNA"/>
</dbReference>
<dbReference type="Proteomes" id="UP001157091">
    <property type="component" value="Unassembled WGS sequence"/>
</dbReference>
<dbReference type="SMART" id="SM00354">
    <property type="entry name" value="HTH_LACI"/>
    <property type="match status" value="1"/>
</dbReference>
<gene>
    <name evidence="5" type="ORF">GCM10025864_12080</name>
</gene>
<dbReference type="InterPro" id="IPR046335">
    <property type="entry name" value="LacI/GalR-like_sensor"/>
</dbReference>
<accession>A0ABQ6I0Z7</accession>
<evidence type="ECO:0000259" key="4">
    <source>
        <dbReference type="PROSITE" id="PS50932"/>
    </source>
</evidence>
<dbReference type="InterPro" id="IPR000843">
    <property type="entry name" value="HTH_LacI"/>
</dbReference>
<dbReference type="PANTHER" id="PTHR30146">
    <property type="entry name" value="LACI-RELATED TRANSCRIPTIONAL REPRESSOR"/>
    <property type="match status" value="1"/>
</dbReference>
<keyword evidence="6" id="KW-1185">Reference proteome</keyword>
<keyword evidence="3" id="KW-0804">Transcription</keyword>
<dbReference type="InterPro" id="IPR028082">
    <property type="entry name" value="Peripla_BP_I"/>
</dbReference>
<dbReference type="Gene3D" id="3.40.50.2300">
    <property type="match status" value="2"/>
</dbReference>
<dbReference type="PROSITE" id="PS50932">
    <property type="entry name" value="HTH_LACI_2"/>
    <property type="match status" value="1"/>
</dbReference>
<comment type="caution">
    <text evidence="5">The sequence shown here is derived from an EMBL/GenBank/DDBJ whole genome shotgun (WGS) entry which is preliminary data.</text>
</comment>